<dbReference type="PANTHER" id="PTHR24567">
    <property type="entry name" value="CRP FAMILY TRANSCRIPTIONAL REGULATORY PROTEIN"/>
    <property type="match status" value="1"/>
</dbReference>
<dbReference type="SUPFAM" id="SSF46785">
    <property type="entry name" value="Winged helix' DNA-binding domain"/>
    <property type="match status" value="1"/>
</dbReference>
<dbReference type="Gene3D" id="2.60.120.10">
    <property type="entry name" value="Jelly Rolls"/>
    <property type="match status" value="1"/>
</dbReference>
<dbReference type="InterPro" id="IPR014710">
    <property type="entry name" value="RmlC-like_jellyroll"/>
</dbReference>
<evidence type="ECO:0000256" key="2">
    <source>
        <dbReference type="ARBA" id="ARBA00023125"/>
    </source>
</evidence>
<feature type="domain" description="HTH crp-type" evidence="4">
    <location>
        <begin position="168"/>
        <end position="241"/>
    </location>
</feature>
<dbReference type="InterPro" id="IPR036390">
    <property type="entry name" value="WH_DNA-bd_sf"/>
</dbReference>
<dbReference type="PANTHER" id="PTHR24567:SF75">
    <property type="entry name" value="FUMARATE AND NITRATE REDUCTION REGULATORY PROTEIN"/>
    <property type="match status" value="1"/>
</dbReference>
<keyword evidence="3" id="KW-0804">Transcription</keyword>
<accession>A0A936YWA5</accession>
<dbReference type="InterPro" id="IPR036388">
    <property type="entry name" value="WH-like_DNA-bd_sf"/>
</dbReference>
<dbReference type="EMBL" id="JAEQNE010000001">
    <property type="protein sequence ID" value="MBL0390163.1"/>
    <property type="molecule type" value="Genomic_DNA"/>
</dbReference>
<organism evidence="5 6">
    <name type="scientific">Ramlibacter monticola</name>
    <dbReference type="NCBI Taxonomy" id="1926872"/>
    <lineage>
        <taxon>Bacteria</taxon>
        <taxon>Pseudomonadati</taxon>
        <taxon>Pseudomonadota</taxon>
        <taxon>Betaproteobacteria</taxon>
        <taxon>Burkholderiales</taxon>
        <taxon>Comamonadaceae</taxon>
        <taxon>Ramlibacter</taxon>
    </lineage>
</organism>
<reference evidence="5 6" key="1">
    <citation type="journal article" date="2017" name="Int. J. Syst. Evol. Microbiol.">
        <title>Ramlibacter monticola sp. nov., isolated from forest soil.</title>
        <authorList>
            <person name="Chaudhary D.K."/>
            <person name="Kim J."/>
        </authorList>
    </citation>
    <scope>NUCLEOTIDE SEQUENCE [LARGE SCALE GENOMIC DNA]</scope>
    <source>
        <strain evidence="5 6">KACC 19175</strain>
    </source>
</reference>
<dbReference type="Pfam" id="PF00027">
    <property type="entry name" value="cNMP_binding"/>
    <property type="match status" value="1"/>
</dbReference>
<dbReference type="InterPro" id="IPR050397">
    <property type="entry name" value="Env_Response_Regulators"/>
</dbReference>
<protein>
    <submittedName>
        <fullName evidence="5">Helix-turn-helix domain-containing protein</fullName>
    </submittedName>
</protein>
<evidence type="ECO:0000313" key="5">
    <source>
        <dbReference type="EMBL" id="MBL0390163.1"/>
    </source>
</evidence>
<dbReference type="InterPro" id="IPR012318">
    <property type="entry name" value="HTH_CRP"/>
</dbReference>
<evidence type="ECO:0000256" key="1">
    <source>
        <dbReference type="ARBA" id="ARBA00023015"/>
    </source>
</evidence>
<dbReference type="AlphaFoldDB" id="A0A936YWA5"/>
<dbReference type="GO" id="GO:0003700">
    <property type="term" value="F:DNA-binding transcription factor activity"/>
    <property type="evidence" value="ECO:0007669"/>
    <property type="project" value="TreeGrafter"/>
</dbReference>
<dbReference type="InterPro" id="IPR000595">
    <property type="entry name" value="cNMP-bd_dom"/>
</dbReference>
<dbReference type="Gene3D" id="1.10.10.10">
    <property type="entry name" value="Winged helix-like DNA-binding domain superfamily/Winged helix DNA-binding domain"/>
    <property type="match status" value="1"/>
</dbReference>
<dbReference type="PROSITE" id="PS51063">
    <property type="entry name" value="HTH_CRP_2"/>
    <property type="match status" value="1"/>
</dbReference>
<evidence type="ECO:0000259" key="4">
    <source>
        <dbReference type="PROSITE" id="PS51063"/>
    </source>
</evidence>
<dbReference type="SMART" id="SM00419">
    <property type="entry name" value="HTH_CRP"/>
    <property type="match status" value="1"/>
</dbReference>
<dbReference type="Pfam" id="PF13545">
    <property type="entry name" value="HTH_Crp_2"/>
    <property type="match status" value="1"/>
</dbReference>
<name>A0A936YWA5_9BURK</name>
<dbReference type="FunFam" id="1.10.10.10:FF:000028">
    <property type="entry name" value="Fumarate/nitrate reduction transcriptional regulator Fnr"/>
    <property type="match status" value="1"/>
</dbReference>
<dbReference type="GO" id="GO:0005829">
    <property type="term" value="C:cytosol"/>
    <property type="evidence" value="ECO:0007669"/>
    <property type="project" value="TreeGrafter"/>
</dbReference>
<dbReference type="RefSeq" id="WP_201672735.1">
    <property type="nucleotide sequence ID" value="NZ_JAEQNE010000001.1"/>
</dbReference>
<dbReference type="CDD" id="cd00038">
    <property type="entry name" value="CAP_ED"/>
    <property type="match status" value="1"/>
</dbReference>
<gene>
    <name evidence="5" type="ORF">JJ685_03305</name>
</gene>
<proteinExistence type="predicted"/>
<dbReference type="Proteomes" id="UP000599109">
    <property type="component" value="Unassembled WGS sequence"/>
</dbReference>
<dbReference type="PRINTS" id="PR00034">
    <property type="entry name" value="HTHCRP"/>
</dbReference>
<dbReference type="SUPFAM" id="SSF51206">
    <property type="entry name" value="cAMP-binding domain-like"/>
    <property type="match status" value="1"/>
</dbReference>
<sequence length="253" mass="28327">MSTLAMFHQVPGSHTAEATEGALCTNCHLKGICLPVDLKRQDVQRLDALKIDRRRVKERQHLYQPSDEVRAIFAVRRGTFKSGRRRQDETDHVTGFHLPGELLGLDGLAGHEHIGFATALDDAEVCAISHAQLTDLASGTPGLQRVIPRLLGREVVRQQELLALLRGKSVEERLAAFLVDISLRQQARGCSPTEIHLQMSRADLCSYLGMKLETVSRMFTLLQRRGLLVVDKRHVQIVDLEGLKLVIDPVRMH</sequence>
<evidence type="ECO:0000313" key="6">
    <source>
        <dbReference type="Proteomes" id="UP000599109"/>
    </source>
</evidence>
<keyword evidence="1" id="KW-0805">Transcription regulation</keyword>
<keyword evidence="6" id="KW-1185">Reference proteome</keyword>
<dbReference type="InterPro" id="IPR018490">
    <property type="entry name" value="cNMP-bd_dom_sf"/>
</dbReference>
<dbReference type="GO" id="GO:0003677">
    <property type="term" value="F:DNA binding"/>
    <property type="evidence" value="ECO:0007669"/>
    <property type="project" value="UniProtKB-KW"/>
</dbReference>
<comment type="caution">
    <text evidence="5">The sequence shown here is derived from an EMBL/GenBank/DDBJ whole genome shotgun (WGS) entry which is preliminary data.</text>
</comment>
<keyword evidence="2" id="KW-0238">DNA-binding</keyword>
<evidence type="ECO:0000256" key="3">
    <source>
        <dbReference type="ARBA" id="ARBA00023163"/>
    </source>
</evidence>